<sequence>MDGLVSTIKDLIYISNTHKTILTEMSEDNKVFEDVRCWNFQWDNEDENVEGPDCYLCGNEAMADQQLIEHENIMYTVVFKKECTHFQYISKTFAAHHKEFLQCVYCFNFFHRHKCILSMSDREYYELKCNKGWSCPTCVPEYRVRKVILRKKTPNLTLNIEFLLLVFKAIYHLYNFFGQSPFMGVFELFLCLQGLFSAIVWFLDTG</sequence>
<name>A0ABP1QVA4_9HEXA</name>
<feature type="transmembrane region" description="Helical" evidence="1">
    <location>
        <begin position="180"/>
        <end position="203"/>
    </location>
</feature>
<comment type="caution">
    <text evidence="2">The sequence shown here is derived from an EMBL/GenBank/DDBJ whole genome shotgun (WGS) entry which is preliminary data.</text>
</comment>
<proteinExistence type="predicted"/>
<evidence type="ECO:0000313" key="3">
    <source>
        <dbReference type="Proteomes" id="UP001642540"/>
    </source>
</evidence>
<keyword evidence="1" id="KW-0812">Transmembrane</keyword>
<gene>
    <name evidence="2" type="ORF">ODALV1_LOCUS15464</name>
</gene>
<dbReference type="Proteomes" id="UP001642540">
    <property type="component" value="Unassembled WGS sequence"/>
</dbReference>
<dbReference type="EMBL" id="CAXLJM020000047">
    <property type="protein sequence ID" value="CAL8112044.1"/>
    <property type="molecule type" value="Genomic_DNA"/>
</dbReference>
<accession>A0ABP1QVA4</accession>
<keyword evidence="1" id="KW-0472">Membrane</keyword>
<keyword evidence="1" id="KW-1133">Transmembrane helix</keyword>
<evidence type="ECO:0000313" key="2">
    <source>
        <dbReference type="EMBL" id="CAL8112044.1"/>
    </source>
</evidence>
<reference evidence="2 3" key="1">
    <citation type="submission" date="2024-08" db="EMBL/GenBank/DDBJ databases">
        <authorList>
            <person name="Cucini C."/>
            <person name="Frati F."/>
        </authorList>
    </citation>
    <scope>NUCLEOTIDE SEQUENCE [LARGE SCALE GENOMIC DNA]</scope>
</reference>
<organism evidence="2 3">
    <name type="scientific">Orchesella dallaii</name>
    <dbReference type="NCBI Taxonomy" id="48710"/>
    <lineage>
        <taxon>Eukaryota</taxon>
        <taxon>Metazoa</taxon>
        <taxon>Ecdysozoa</taxon>
        <taxon>Arthropoda</taxon>
        <taxon>Hexapoda</taxon>
        <taxon>Collembola</taxon>
        <taxon>Entomobryomorpha</taxon>
        <taxon>Entomobryoidea</taxon>
        <taxon>Orchesellidae</taxon>
        <taxon>Orchesellinae</taxon>
        <taxon>Orchesella</taxon>
    </lineage>
</organism>
<evidence type="ECO:0000256" key="1">
    <source>
        <dbReference type="SAM" id="Phobius"/>
    </source>
</evidence>
<protein>
    <submittedName>
        <fullName evidence="2">Uncharacterized protein</fullName>
    </submittedName>
</protein>
<feature type="transmembrane region" description="Helical" evidence="1">
    <location>
        <begin position="156"/>
        <end position="174"/>
    </location>
</feature>
<keyword evidence="3" id="KW-1185">Reference proteome</keyword>